<dbReference type="Pfam" id="PF10093">
    <property type="entry name" value="EarP"/>
    <property type="match status" value="1"/>
</dbReference>
<dbReference type="AlphaFoldDB" id="A0A1P8K969"/>
<comment type="catalytic activity">
    <reaction evidence="7">
        <text>dTDP-beta-L-rhamnose + L-arginyl-[protein] = N(omega)-(alpha-L-rhamnosyl)-L-arginyl-[protein] + dTDP + H(+)</text>
        <dbReference type="Rhea" id="RHEA:66692"/>
        <dbReference type="Rhea" id="RHEA-COMP:10532"/>
        <dbReference type="Rhea" id="RHEA-COMP:17096"/>
        <dbReference type="ChEBI" id="CHEBI:15378"/>
        <dbReference type="ChEBI" id="CHEBI:29965"/>
        <dbReference type="ChEBI" id="CHEBI:57510"/>
        <dbReference type="ChEBI" id="CHEBI:58369"/>
        <dbReference type="ChEBI" id="CHEBI:167445"/>
    </reaction>
    <physiologicalReaction direction="left-to-right" evidence="7">
        <dbReference type="Rhea" id="RHEA:66693"/>
    </physiologicalReaction>
</comment>
<dbReference type="KEGG" id="rsb:RS694_08345"/>
<protein>
    <recommendedName>
        <fullName evidence="5">Protein-arginine rhamnosyltransferase</fullName>
    </recommendedName>
    <alternativeName>
        <fullName evidence="6">EF-P arginine rhamnosyltransferase</fullName>
    </alternativeName>
</protein>
<dbReference type="InterPro" id="IPR016633">
    <property type="entry name" value="EarP"/>
</dbReference>
<dbReference type="eggNOG" id="COG4394">
    <property type="taxonomic scope" value="Bacteria"/>
</dbReference>
<dbReference type="NCBIfam" id="TIGR03837">
    <property type="entry name" value="efp_Arg_rhamno"/>
    <property type="match status" value="1"/>
</dbReference>
<accession>A0A1P8K969</accession>
<keyword evidence="2" id="KW-0808">Transferase</keyword>
<evidence type="ECO:0000256" key="5">
    <source>
        <dbReference type="ARBA" id="ARBA00024416"/>
    </source>
</evidence>
<dbReference type="STRING" id="1484693.RS694_08345"/>
<dbReference type="Proteomes" id="UP000186110">
    <property type="component" value="Chromosome"/>
</dbReference>
<dbReference type="EMBL" id="CP019239">
    <property type="protein sequence ID" value="APW42539.1"/>
    <property type="molecule type" value="Genomic_DNA"/>
</dbReference>
<evidence type="ECO:0000313" key="9">
    <source>
        <dbReference type="Proteomes" id="UP000186110"/>
    </source>
</evidence>
<proteinExistence type="inferred from homology"/>
<evidence type="ECO:0000256" key="4">
    <source>
        <dbReference type="ARBA" id="ARBA00024346"/>
    </source>
</evidence>
<keyword evidence="9" id="KW-1185">Reference proteome</keyword>
<organism evidence="8 9">
    <name type="scientific">Rhodoferax saidenbachensis</name>
    <dbReference type="NCBI Taxonomy" id="1484693"/>
    <lineage>
        <taxon>Bacteria</taxon>
        <taxon>Pseudomonadati</taxon>
        <taxon>Pseudomonadota</taxon>
        <taxon>Betaproteobacteria</taxon>
        <taxon>Burkholderiales</taxon>
        <taxon>Comamonadaceae</taxon>
        <taxon>Rhodoferax</taxon>
    </lineage>
</organism>
<evidence type="ECO:0000256" key="3">
    <source>
        <dbReference type="ARBA" id="ARBA00024303"/>
    </source>
</evidence>
<dbReference type="PIRSF" id="PIRSF015557">
    <property type="entry name" value="UCP015557"/>
    <property type="match status" value="1"/>
</dbReference>
<sequence>MGGYCAAWTMLFMRWDIFCRVIDNFGDIGVCWRLCADLATRGHHVRLWVDDTSALGWMAPGARQGHWPGVQVLDWEQSRDLALLTQMPPADVWVESFGCEIAPEFIAFRAQSTGATGQKGLEFPVWINLEYLSAEAYVERSHGLPSPVMQGPAQGATKHFFYPGFTQRTGGLLRETDLTARMAQFDAAAWLAQQGVARQPAERLISLFCYEPAALPQLLAQLANHSEPTRLMVTVGRASAAVQAAVLDKNRLQPLWNERKALSISYLPSFSQQDFDHLLWACDLNFVRGEDSVIRALWAGKPLVWQIYPQDDAAHHDKLDAFLDQLGAGISLRQFHHAWNGLNQGDLPPLELGPWAQTAQSARARLLQMDDLASQLASFVAKSR</sequence>
<comment type="similarity">
    <text evidence="4">Belongs to the glycosyltransferase 104 family.</text>
</comment>
<evidence type="ECO:0000256" key="6">
    <source>
        <dbReference type="ARBA" id="ARBA00030025"/>
    </source>
</evidence>
<dbReference type="GO" id="GO:0106361">
    <property type="term" value="F:protein-arginine rhamnosyltransferase activity"/>
    <property type="evidence" value="ECO:0007669"/>
    <property type="project" value="InterPro"/>
</dbReference>
<evidence type="ECO:0000256" key="7">
    <source>
        <dbReference type="ARBA" id="ARBA00048472"/>
    </source>
</evidence>
<evidence type="ECO:0000256" key="2">
    <source>
        <dbReference type="ARBA" id="ARBA00022679"/>
    </source>
</evidence>
<name>A0A1P8K969_9BURK</name>
<evidence type="ECO:0000313" key="8">
    <source>
        <dbReference type="EMBL" id="APW42539.1"/>
    </source>
</evidence>
<gene>
    <name evidence="8" type="ORF">RS694_08345</name>
</gene>
<keyword evidence="1" id="KW-0328">Glycosyltransferase</keyword>
<evidence type="ECO:0000256" key="1">
    <source>
        <dbReference type="ARBA" id="ARBA00022676"/>
    </source>
</evidence>
<reference evidence="8 9" key="1">
    <citation type="submission" date="2017-01" db="EMBL/GenBank/DDBJ databases">
        <authorList>
            <person name="Mah S.A."/>
            <person name="Swanson W.J."/>
            <person name="Moy G.W."/>
            <person name="Vacquier V.D."/>
        </authorList>
    </citation>
    <scope>NUCLEOTIDE SEQUENCE [LARGE SCALE GENOMIC DNA]</scope>
    <source>
        <strain evidence="8 9">DSM 22694</strain>
    </source>
</reference>
<comment type="function">
    <text evidence="3">Protein-arginine rhamnosyltransferase that catalyzes the transfer of a single rhamnose to elongation factor P (EF-P) on 'Lys-32', a modification required for EF-P-dependent rescue of polyproline stalled ribosomes.</text>
</comment>